<accession>B1ZPD6</accession>
<protein>
    <submittedName>
        <fullName evidence="2">TatD-related deoxyribonuclease</fullName>
    </submittedName>
</protein>
<dbReference type="Pfam" id="PF01026">
    <property type="entry name" value="TatD_DNase"/>
    <property type="match status" value="1"/>
</dbReference>
<dbReference type="STRING" id="452637.Oter_0250"/>
<dbReference type="InterPro" id="IPR032466">
    <property type="entry name" value="Metal_Hydrolase"/>
</dbReference>
<dbReference type="AlphaFoldDB" id="B1ZPD6"/>
<sequence length="296" mass="32126">MISLFDAHNHLQDAWLAPHRDRVLADLPPAGVAACVVNGTSEADWPDVAQLCASATALLTLLPSYGLHPWNVGNAAPGWREQLLRHLDSGVPTGALAAVGEIGLDRWILDRARPDDSRLAGLRRAPLEEQIIAFTWQLELAAERDLPATIHCLDAWGALHEVLRRTRLPARGFLLHAYGGSAELAREFAALGAYFSFNGYFLGERQAARRAIFKTLPLDRLLVETDAPAMPLPASHRTHELPGLADGNPINHPANLGAVYAGLAELRGMPLEELAPQIEKNFRRLFGAPTPAPAST</sequence>
<feature type="binding site" evidence="1">
    <location>
        <position position="226"/>
    </location>
    <ligand>
        <name>a divalent metal cation</name>
        <dbReference type="ChEBI" id="CHEBI:60240"/>
        <label>1</label>
    </ligand>
</feature>
<dbReference type="PIRSF" id="PIRSF005902">
    <property type="entry name" value="DNase_TatD"/>
    <property type="match status" value="1"/>
</dbReference>
<organism evidence="2 3">
    <name type="scientific">Opitutus terrae (strain DSM 11246 / JCM 15787 / PB90-1)</name>
    <dbReference type="NCBI Taxonomy" id="452637"/>
    <lineage>
        <taxon>Bacteria</taxon>
        <taxon>Pseudomonadati</taxon>
        <taxon>Verrucomicrobiota</taxon>
        <taxon>Opitutia</taxon>
        <taxon>Opitutales</taxon>
        <taxon>Opitutaceae</taxon>
        <taxon>Opitutus</taxon>
    </lineage>
</organism>
<dbReference type="GO" id="GO:0016788">
    <property type="term" value="F:hydrolase activity, acting on ester bonds"/>
    <property type="evidence" value="ECO:0007669"/>
    <property type="project" value="InterPro"/>
</dbReference>
<dbReference type="RefSeq" id="WP_012373079.1">
    <property type="nucleotide sequence ID" value="NC_010571.1"/>
</dbReference>
<feature type="binding site" evidence="1">
    <location>
        <position position="176"/>
    </location>
    <ligand>
        <name>a divalent metal cation</name>
        <dbReference type="ChEBI" id="CHEBI:60240"/>
        <label>2</label>
    </ligand>
</feature>
<feature type="binding site" evidence="1">
    <location>
        <position position="8"/>
    </location>
    <ligand>
        <name>a divalent metal cation</name>
        <dbReference type="ChEBI" id="CHEBI:60240"/>
        <label>1</label>
    </ligand>
</feature>
<dbReference type="KEGG" id="ote:Oter_0250"/>
<dbReference type="PANTHER" id="PTHR47176">
    <property type="entry name" value="OSJNBA0020J04.13 PROTEIN"/>
    <property type="match status" value="1"/>
</dbReference>
<name>B1ZPD6_OPITP</name>
<feature type="binding site" evidence="1">
    <location>
        <position position="10"/>
    </location>
    <ligand>
        <name>a divalent metal cation</name>
        <dbReference type="ChEBI" id="CHEBI:60240"/>
        <label>1</label>
    </ligand>
</feature>
<dbReference type="PANTHER" id="PTHR47176:SF1">
    <property type="entry name" value="OS04G0577500 PROTEIN"/>
    <property type="match status" value="1"/>
</dbReference>
<feature type="binding site" evidence="1">
    <location>
        <position position="151"/>
    </location>
    <ligand>
        <name>a divalent metal cation</name>
        <dbReference type="ChEBI" id="CHEBI:60240"/>
        <label>2</label>
    </ligand>
</feature>
<keyword evidence="1" id="KW-0479">Metal-binding</keyword>
<dbReference type="Gene3D" id="3.20.20.140">
    <property type="entry name" value="Metal-dependent hydrolases"/>
    <property type="match status" value="1"/>
</dbReference>
<feature type="binding site" evidence="1">
    <location>
        <position position="101"/>
    </location>
    <ligand>
        <name>a divalent metal cation</name>
        <dbReference type="ChEBI" id="CHEBI:60240"/>
        <label>1</label>
    </ligand>
</feature>
<dbReference type="eggNOG" id="COG0084">
    <property type="taxonomic scope" value="Bacteria"/>
</dbReference>
<dbReference type="Proteomes" id="UP000007013">
    <property type="component" value="Chromosome"/>
</dbReference>
<dbReference type="GO" id="GO:0046872">
    <property type="term" value="F:metal ion binding"/>
    <property type="evidence" value="ECO:0007669"/>
    <property type="project" value="UniProtKB-KW"/>
</dbReference>
<evidence type="ECO:0000313" key="3">
    <source>
        <dbReference type="Proteomes" id="UP000007013"/>
    </source>
</evidence>
<dbReference type="InterPro" id="IPR001130">
    <property type="entry name" value="TatD-like"/>
</dbReference>
<dbReference type="EMBL" id="CP001032">
    <property type="protein sequence ID" value="ACB73541.1"/>
    <property type="molecule type" value="Genomic_DNA"/>
</dbReference>
<evidence type="ECO:0000256" key="1">
    <source>
        <dbReference type="PIRSR" id="PIRSR005902-1"/>
    </source>
</evidence>
<gene>
    <name evidence="2" type="ordered locus">Oter_0250</name>
</gene>
<keyword evidence="3" id="KW-1185">Reference proteome</keyword>
<dbReference type="HOGENOM" id="CLU_031506_0_0_0"/>
<dbReference type="SUPFAM" id="SSF51556">
    <property type="entry name" value="Metallo-dependent hydrolases"/>
    <property type="match status" value="1"/>
</dbReference>
<proteinExistence type="predicted"/>
<reference evidence="2 3" key="1">
    <citation type="journal article" date="2011" name="J. Bacteriol.">
        <title>Genome sequence of the verrucomicrobium Opitutus terrae PB90-1, an abundant inhabitant of rice paddy soil ecosystems.</title>
        <authorList>
            <person name="van Passel M.W."/>
            <person name="Kant R."/>
            <person name="Palva A."/>
            <person name="Copeland A."/>
            <person name="Lucas S."/>
            <person name="Lapidus A."/>
            <person name="Glavina del Rio T."/>
            <person name="Pitluck S."/>
            <person name="Goltsman E."/>
            <person name="Clum A."/>
            <person name="Sun H."/>
            <person name="Schmutz J."/>
            <person name="Larimer F.W."/>
            <person name="Land M.L."/>
            <person name="Hauser L."/>
            <person name="Kyrpides N."/>
            <person name="Mikhailova N."/>
            <person name="Richardson P.P."/>
            <person name="Janssen P.H."/>
            <person name="de Vos W.M."/>
            <person name="Smidt H."/>
        </authorList>
    </citation>
    <scope>NUCLEOTIDE SEQUENCE [LARGE SCALE GENOMIC DNA]</scope>
    <source>
        <strain evidence="3">DSM 11246 / JCM 15787 / PB90-1</strain>
    </source>
</reference>
<evidence type="ECO:0000313" key="2">
    <source>
        <dbReference type="EMBL" id="ACB73541.1"/>
    </source>
</evidence>
<dbReference type="CDD" id="cd01310">
    <property type="entry name" value="TatD_DNAse"/>
    <property type="match status" value="1"/>
</dbReference>